<dbReference type="Gene3D" id="1.10.10.10">
    <property type="entry name" value="Winged helix-like DNA-binding domain superfamily/Winged helix DNA-binding domain"/>
    <property type="match status" value="1"/>
</dbReference>
<keyword evidence="4" id="KW-0804">Transcription</keyword>
<dbReference type="AlphaFoldDB" id="A0A7M2YXG9"/>
<dbReference type="SUPFAM" id="SSF53850">
    <property type="entry name" value="Periplasmic binding protein-like II"/>
    <property type="match status" value="1"/>
</dbReference>
<comment type="caution">
    <text evidence="6">The sequence shown here is derived from an EMBL/GenBank/DDBJ whole genome shotgun (WGS) entry which is preliminary data.</text>
</comment>
<dbReference type="SUPFAM" id="SSF46785">
    <property type="entry name" value="Winged helix' DNA-binding domain"/>
    <property type="match status" value="1"/>
</dbReference>
<dbReference type="CDD" id="cd05466">
    <property type="entry name" value="PBP2_LTTR_substrate"/>
    <property type="match status" value="1"/>
</dbReference>
<dbReference type="OrthoDB" id="3181812at2"/>
<evidence type="ECO:0000256" key="1">
    <source>
        <dbReference type="ARBA" id="ARBA00009437"/>
    </source>
</evidence>
<reference evidence="7" key="2">
    <citation type="journal article" date="2019" name="MicrobiologyOpen">
        <title>High-quality draft genome sequence of Gaiella occulta isolated from a 150 meter deep mineral water borehole and comparison with the genome sequences of other deep-branching lineages of the phylum Actinobacteria.</title>
        <authorList>
            <person name="Severino R."/>
            <person name="Froufe H.J.C."/>
            <person name="Barroso C."/>
            <person name="Albuquerque L."/>
            <person name="Lobo-da-Cunha A."/>
            <person name="da Costa M.S."/>
            <person name="Egas C."/>
        </authorList>
    </citation>
    <scope>NUCLEOTIDE SEQUENCE [LARGE SCALE GENOMIC DNA]</scope>
    <source>
        <strain evidence="7">F2-233</strain>
    </source>
</reference>
<dbReference type="PANTHER" id="PTHR30419">
    <property type="entry name" value="HTH-TYPE TRANSCRIPTIONAL REGULATOR YBHD"/>
    <property type="match status" value="1"/>
</dbReference>
<dbReference type="InterPro" id="IPR036390">
    <property type="entry name" value="WH_DNA-bd_sf"/>
</dbReference>
<dbReference type="Pfam" id="PF03466">
    <property type="entry name" value="LysR_substrate"/>
    <property type="match status" value="1"/>
</dbReference>
<comment type="similarity">
    <text evidence="1">Belongs to the LysR transcriptional regulatory family.</text>
</comment>
<evidence type="ECO:0000256" key="3">
    <source>
        <dbReference type="ARBA" id="ARBA00023125"/>
    </source>
</evidence>
<proteinExistence type="inferred from homology"/>
<dbReference type="RefSeq" id="WP_114795893.1">
    <property type="nucleotide sequence ID" value="NZ_QQZY01000003.1"/>
</dbReference>
<name>A0A7M2YXG9_9ACTN</name>
<evidence type="ECO:0000259" key="5">
    <source>
        <dbReference type="PROSITE" id="PS50931"/>
    </source>
</evidence>
<dbReference type="InterPro" id="IPR050950">
    <property type="entry name" value="HTH-type_LysR_regulators"/>
</dbReference>
<dbReference type="EMBL" id="QQZY01000003">
    <property type="protein sequence ID" value="RDI74564.1"/>
    <property type="molecule type" value="Genomic_DNA"/>
</dbReference>
<gene>
    <name evidence="6" type="ORF">Gocc_1453</name>
</gene>
<sequence>MIVRQLEYLAALGREGHFGRAAAACHVTQPTLSAGIRRLEDVLGVPIVRRAHRYEGLTPEGERVLEWALRVLADVDGLYGEVGAMRHGLSGRLRIGAVPTSLSSVPLLTTALVARHPGVRVTVRSLNSMQIERGLQSFELDVGLTYLDSEPLSGVRGLPLYRERYVLLTRADGPLGDRDTVRWREAAELPLVLLTEDMQNRRIVNGIFREAGTEPRPTVETNSISTQYGHVRDGAWSAVMAAAWLHLLAVPAGMAAIPLVEPATTRSIGLVWLDREPEPLLTRALLDVVRDLDVEAALEPATA</sequence>
<keyword evidence="3" id="KW-0238">DNA-binding</keyword>
<keyword evidence="2" id="KW-0805">Transcription regulation</keyword>
<keyword evidence="7" id="KW-1185">Reference proteome</keyword>
<dbReference type="Gene3D" id="3.40.190.290">
    <property type="match status" value="1"/>
</dbReference>
<dbReference type="PRINTS" id="PR00039">
    <property type="entry name" value="HTHLYSR"/>
</dbReference>
<dbReference type="InterPro" id="IPR005119">
    <property type="entry name" value="LysR_subst-bd"/>
</dbReference>
<reference evidence="6 7" key="1">
    <citation type="submission" date="2018-07" db="EMBL/GenBank/DDBJ databases">
        <title>High-quality-draft genome sequence of Gaiella occulta.</title>
        <authorList>
            <person name="Severino R."/>
            <person name="Froufe H.J.C."/>
            <person name="Rainey F.A."/>
            <person name="Barroso C."/>
            <person name="Albuquerque L."/>
            <person name="Lobo-Da-Cunha A."/>
            <person name="Da Costa M.S."/>
            <person name="Egas C."/>
        </authorList>
    </citation>
    <scope>NUCLEOTIDE SEQUENCE [LARGE SCALE GENOMIC DNA]</scope>
    <source>
        <strain evidence="6 7">F2-233</strain>
    </source>
</reference>
<dbReference type="InterPro" id="IPR036388">
    <property type="entry name" value="WH-like_DNA-bd_sf"/>
</dbReference>
<evidence type="ECO:0000256" key="2">
    <source>
        <dbReference type="ARBA" id="ARBA00023015"/>
    </source>
</evidence>
<organism evidence="6 7">
    <name type="scientific">Gaiella occulta</name>
    <dbReference type="NCBI Taxonomy" id="1002870"/>
    <lineage>
        <taxon>Bacteria</taxon>
        <taxon>Bacillati</taxon>
        <taxon>Actinomycetota</taxon>
        <taxon>Thermoleophilia</taxon>
        <taxon>Gaiellales</taxon>
        <taxon>Gaiellaceae</taxon>
        <taxon>Gaiella</taxon>
    </lineage>
</organism>
<dbReference type="FunFam" id="1.10.10.10:FF:000001">
    <property type="entry name" value="LysR family transcriptional regulator"/>
    <property type="match status" value="1"/>
</dbReference>
<evidence type="ECO:0000313" key="7">
    <source>
        <dbReference type="Proteomes" id="UP000254134"/>
    </source>
</evidence>
<dbReference type="PROSITE" id="PS50931">
    <property type="entry name" value="HTH_LYSR"/>
    <property type="match status" value="1"/>
</dbReference>
<evidence type="ECO:0000313" key="6">
    <source>
        <dbReference type="EMBL" id="RDI74564.1"/>
    </source>
</evidence>
<dbReference type="PANTHER" id="PTHR30419:SF31">
    <property type="entry name" value="BLR3139 PROTEIN"/>
    <property type="match status" value="1"/>
</dbReference>
<evidence type="ECO:0000256" key="4">
    <source>
        <dbReference type="ARBA" id="ARBA00023163"/>
    </source>
</evidence>
<protein>
    <submittedName>
        <fullName evidence="6">Transcriptional regulator</fullName>
    </submittedName>
</protein>
<dbReference type="InterPro" id="IPR000847">
    <property type="entry name" value="LysR_HTH_N"/>
</dbReference>
<accession>A0A7M2YXG9</accession>
<dbReference type="GO" id="GO:0003677">
    <property type="term" value="F:DNA binding"/>
    <property type="evidence" value="ECO:0007669"/>
    <property type="project" value="UniProtKB-KW"/>
</dbReference>
<feature type="domain" description="HTH lysR-type" evidence="5">
    <location>
        <begin position="1"/>
        <end position="58"/>
    </location>
</feature>
<dbReference type="Pfam" id="PF00126">
    <property type="entry name" value="HTH_1"/>
    <property type="match status" value="1"/>
</dbReference>
<dbReference type="GO" id="GO:0003700">
    <property type="term" value="F:DNA-binding transcription factor activity"/>
    <property type="evidence" value="ECO:0007669"/>
    <property type="project" value="InterPro"/>
</dbReference>
<dbReference type="Proteomes" id="UP000254134">
    <property type="component" value="Unassembled WGS sequence"/>
</dbReference>
<dbReference type="GO" id="GO:0005829">
    <property type="term" value="C:cytosol"/>
    <property type="evidence" value="ECO:0007669"/>
    <property type="project" value="TreeGrafter"/>
</dbReference>